<dbReference type="InterPro" id="IPR036388">
    <property type="entry name" value="WH-like_DNA-bd_sf"/>
</dbReference>
<dbReference type="RefSeq" id="WP_024952007.1">
    <property type="nucleotide sequence ID" value="NZ_CAWOWR010000044.1"/>
</dbReference>
<comment type="similarity">
    <text evidence="1">Belongs to the LysR transcriptional regulatory family.</text>
</comment>
<name>A0A558HEE5_9GAMM</name>
<dbReference type="InterPro" id="IPR036390">
    <property type="entry name" value="WH_DNA-bd_sf"/>
</dbReference>
<keyword evidence="3" id="KW-0238">DNA-binding</keyword>
<dbReference type="OrthoDB" id="570111at2"/>
<dbReference type="InterPro" id="IPR050950">
    <property type="entry name" value="HTH-type_LysR_regulators"/>
</dbReference>
<accession>A0A558HEE5</accession>
<keyword evidence="2" id="KW-0805">Transcription regulation</keyword>
<evidence type="ECO:0000259" key="5">
    <source>
        <dbReference type="PROSITE" id="PS50931"/>
    </source>
</evidence>
<keyword evidence="4" id="KW-0804">Transcription</keyword>
<proteinExistence type="inferred from homology"/>
<dbReference type="GO" id="GO:0003677">
    <property type="term" value="F:DNA binding"/>
    <property type="evidence" value="ECO:0007669"/>
    <property type="project" value="UniProtKB-KW"/>
</dbReference>
<reference evidence="6 7" key="1">
    <citation type="submission" date="2019-07" db="EMBL/GenBank/DDBJ databases">
        <title>Diversity of Bacteria from Kongsfjorden, Arctic.</title>
        <authorList>
            <person name="Yu Y."/>
        </authorList>
    </citation>
    <scope>NUCLEOTIDE SEQUENCE [LARGE SCALE GENOMIC DNA]</scope>
    <source>
        <strain evidence="6 7">SM1923</strain>
    </source>
</reference>
<feature type="domain" description="HTH lysR-type" evidence="5">
    <location>
        <begin position="1"/>
        <end position="60"/>
    </location>
</feature>
<dbReference type="Proteomes" id="UP000319941">
    <property type="component" value="Unassembled WGS sequence"/>
</dbReference>
<dbReference type="InterPro" id="IPR000847">
    <property type="entry name" value="LysR_HTH_N"/>
</dbReference>
<dbReference type="EMBL" id="VNFH01000014">
    <property type="protein sequence ID" value="TVU67515.1"/>
    <property type="molecule type" value="Genomic_DNA"/>
</dbReference>
<evidence type="ECO:0000313" key="7">
    <source>
        <dbReference type="Proteomes" id="UP000319941"/>
    </source>
</evidence>
<dbReference type="InterPro" id="IPR005119">
    <property type="entry name" value="LysR_subst-bd"/>
</dbReference>
<evidence type="ECO:0000313" key="6">
    <source>
        <dbReference type="EMBL" id="TVU67515.1"/>
    </source>
</evidence>
<dbReference type="Gene3D" id="1.10.10.10">
    <property type="entry name" value="Winged helix-like DNA-binding domain superfamily/Winged helix DNA-binding domain"/>
    <property type="match status" value="1"/>
</dbReference>
<comment type="caution">
    <text evidence="6">The sequence shown here is derived from an EMBL/GenBank/DDBJ whole genome shotgun (WGS) entry which is preliminary data.</text>
</comment>
<evidence type="ECO:0000256" key="4">
    <source>
        <dbReference type="ARBA" id="ARBA00023163"/>
    </source>
</evidence>
<sequence length="305" mass="34110">MDIPHQRLVYFQVTVAAGSIRRAAARLDIAPSAVSRQIGLIEEALAAPLVERTRDGVQPTAVGEMLLDYIQQREKLDQVFGEQLDAYQRLETGEIRLIIGEGFVGDLINTPLRAFREQYPGIKLKVDTGSMQCIIDSVVEDEADIGLMYHERVHPQLRFWHSSPQPLMALMSPEHPLAGEHHALTLEEVAAHPLALWGPGHGVRQLMDDGFNDAGVRPQTVVQTNSMEVLKQAARSHLCITLLPAFAAARELSEGVLVARAVEYTTFREARAHIITRIGRRMPRASLQLLRHLERWITSFRCPDA</sequence>
<dbReference type="Gene3D" id="3.40.190.290">
    <property type="match status" value="1"/>
</dbReference>
<evidence type="ECO:0000256" key="2">
    <source>
        <dbReference type="ARBA" id="ARBA00023015"/>
    </source>
</evidence>
<dbReference type="PROSITE" id="PS50931">
    <property type="entry name" value="HTH_LYSR"/>
    <property type="match status" value="1"/>
</dbReference>
<dbReference type="GO" id="GO:0005829">
    <property type="term" value="C:cytosol"/>
    <property type="evidence" value="ECO:0007669"/>
    <property type="project" value="TreeGrafter"/>
</dbReference>
<gene>
    <name evidence="6" type="ORF">FQP86_16750</name>
</gene>
<dbReference type="SUPFAM" id="SSF46785">
    <property type="entry name" value="Winged helix' DNA-binding domain"/>
    <property type="match status" value="1"/>
</dbReference>
<dbReference type="AlphaFoldDB" id="A0A558HEE5"/>
<evidence type="ECO:0000256" key="3">
    <source>
        <dbReference type="ARBA" id="ARBA00023125"/>
    </source>
</evidence>
<dbReference type="Pfam" id="PF00126">
    <property type="entry name" value="HTH_1"/>
    <property type="match status" value="1"/>
</dbReference>
<dbReference type="Pfam" id="PF03466">
    <property type="entry name" value="LysR_substrate"/>
    <property type="match status" value="1"/>
</dbReference>
<dbReference type="STRING" id="553385.GCA_000591415_01910"/>
<dbReference type="PANTHER" id="PTHR30419">
    <property type="entry name" value="HTH-TYPE TRANSCRIPTIONAL REGULATOR YBHD"/>
    <property type="match status" value="1"/>
</dbReference>
<keyword evidence="7" id="KW-1185">Reference proteome</keyword>
<dbReference type="PANTHER" id="PTHR30419:SF8">
    <property type="entry name" value="NITROGEN ASSIMILATION TRANSCRIPTIONAL ACTIVATOR-RELATED"/>
    <property type="match status" value="1"/>
</dbReference>
<dbReference type="GO" id="GO:0003700">
    <property type="term" value="F:DNA-binding transcription factor activity"/>
    <property type="evidence" value="ECO:0007669"/>
    <property type="project" value="InterPro"/>
</dbReference>
<organism evidence="6 7">
    <name type="scientific">Cobetia crustatorum</name>
    <dbReference type="NCBI Taxonomy" id="553385"/>
    <lineage>
        <taxon>Bacteria</taxon>
        <taxon>Pseudomonadati</taxon>
        <taxon>Pseudomonadota</taxon>
        <taxon>Gammaproteobacteria</taxon>
        <taxon>Oceanospirillales</taxon>
        <taxon>Halomonadaceae</taxon>
        <taxon>Cobetia</taxon>
    </lineage>
</organism>
<dbReference type="SUPFAM" id="SSF53850">
    <property type="entry name" value="Periplasmic binding protein-like II"/>
    <property type="match status" value="1"/>
</dbReference>
<evidence type="ECO:0000256" key="1">
    <source>
        <dbReference type="ARBA" id="ARBA00009437"/>
    </source>
</evidence>
<protein>
    <submittedName>
        <fullName evidence="6">LysR family transcriptional regulator</fullName>
    </submittedName>
</protein>